<dbReference type="PANTHER" id="PTHR30244:SF34">
    <property type="entry name" value="DTDP-4-AMINO-4,6-DIDEOXYGALACTOSE TRANSAMINASE"/>
    <property type="match status" value="1"/>
</dbReference>
<proteinExistence type="predicted"/>
<dbReference type="CDD" id="cd00616">
    <property type="entry name" value="AHBA_syn"/>
    <property type="match status" value="1"/>
</dbReference>
<accession>A0A1B7YLZ0</accession>
<dbReference type="VEuPathDB" id="FungiDB:CH63R_01791"/>
<dbReference type="InterPro" id="IPR000653">
    <property type="entry name" value="DegT/StrS_aminotransferase"/>
</dbReference>
<dbReference type="AlphaFoldDB" id="A0A1B7YLZ0"/>
<dbReference type="PIRSF" id="PIRSF000390">
    <property type="entry name" value="PLP_StrS"/>
    <property type="match status" value="1"/>
</dbReference>
<gene>
    <name evidence="1" type="ORF">CH63R_01791</name>
</gene>
<evidence type="ECO:0000313" key="2">
    <source>
        <dbReference type="Proteomes" id="UP000092177"/>
    </source>
</evidence>
<name>A0A1B7YLZ0_COLHI</name>
<keyword evidence="2" id="KW-1185">Reference proteome</keyword>
<dbReference type="SUPFAM" id="SSF53383">
    <property type="entry name" value="PLP-dependent transferases"/>
    <property type="match status" value="1"/>
</dbReference>
<dbReference type="PANTHER" id="PTHR30244">
    <property type="entry name" value="TRANSAMINASE"/>
    <property type="match status" value="1"/>
</dbReference>
<dbReference type="InterPro" id="IPR015421">
    <property type="entry name" value="PyrdxlP-dep_Trfase_major"/>
</dbReference>
<dbReference type="NCBIfam" id="NF008687">
    <property type="entry name" value="PRK11706.1"/>
    <property type="match status" value="1"/>
</dbReference>
<organism evidence="1 2">
    <name type="scientific">Colletotrichum higginsianum (strain IMI 349063)</name>
    <name type="common">Crucifer anthracnose fungus</name>
    <dbReference type="NCBI Taxonomy" id="759273"/>
    <lineage>
        <taxon>Eukaryota</taxon>
        <taxon>Fungi</taxon>
        <taxon>Dikarya</taxon>
        <taxon>Ascomycota</taxon>
        <taxon>Pezizomycotina</taxon>
        <taxon>Sordariomycetes</taxon>
        <taxon>Hypocreomycetidae</taxon>
        <taxon>Glomerellales</taxon>
        <taxon>Glomerellaceae</taxon>
        <taxon>Colletotrichum</taxon>
        <taxon>Colletotrichum destructivum species complex</taxon>
    </lineage>
</organism>
<comment type="caution">
    <text evidence="1">The sequence shown here is derived from an EMBL/GenBank/DDBJ whole genome shotgun (WGS) entry which is preliminary data.</text>
</comment>
<protein>
    <submittedName>
        <fullName evidence="1">Tdp-4-oxo-6-deoxy-d-glucose transaminase</fullName>
    </submittedName>
</protein>
<evidence type="ECO:0000313" key="1">
    <source>
        <dbReference type="EMBL" id="OBR13065.1"/>
    </source>
</evidence>
<dbReference type="InterPro" id="IPR015424">
    <property type="entry name" value="PyrdxlP-dep_Trfase"/>
</dbReference>
<dbReference type="Gene3D" id="3.90.1150.10">
    <property type="entry name" value="Aspartate Aminotransferase, domain 1"/>
    <property type="match status" value="1"/>
</dbReference>
<reference evidence="2" key="1">
    <citation type="journal article" date="2017" name="BMC Genomics">
        <title>Gapless genome assembly of Colletotrichum higginsianum reveals chromosome structure and association of transposable elements with secondary metabolite gene clusters.</title>
        <authorList>
            <person name="Dallery J.-F."/>
            <person name="Lapalu N."/>
            <person name="Zampounis A."/>
            <person name="Pigne S."/>
            <person name="Luyten I."/>
            <person name="Amselem J."/>
            <person name="Wittenberg A.H.J."/>
            <person name="Zhou S."/>
            <person name="de Queiroz M.V."/>
            <person name="Robin G.P."/>
            <person name="Auger A."/>
            <person name="Hainaut M."/>
            <person name="Henrissat B."/>
            <person name="Kim K.-T."/>
            <person name="Lee Y.-H."/>
            <person name="Lespinet O."/>
            <person name="Schwartz D.C."/>
            <person name="Thon M.R."/>
            <person name="O'Connell R.J."/>
        </authorList>
    </citation>
    <scope>NUCLEOTIDE SEQUENCE [LARGE SCALE GENOMIC DNA]</scope>
    <source>
        <strain evidence="2">IMI 349063</strain>
    </source>
</reference>
<dbReference type="NCBIfam" id="TIGR02379">
    <property type="entry name" value="ECA_wecE"/>
    <property type="match status" value="1"/>
</dbReference>
<dbReference type="GO" id="GO:0019180">
    <property type="term" value="F:dTDP-4-amino-4,6-dideoxygalactose transaminase activity"/>
    <property type="evidence" value="ECO:0007669"/>
    <property type="project" value="TreeGrafter"/>
</dbReference>
<dbReference type="InterPro" id="IPR012749">
    <property type="entry name" value="WecE-like"/>
</dbReference>
<dbReference type="InterPro" id="IPR015422">
    <property type="entry name" value="PyrdxlP-dep_Trfase_small"/>
</dbReference>
<dbReference type="KEGG" id="chig:CH63R_01791"/>
<dbReference type="GO" id="GO:0000271">
    <property type="term" value="P:polysaccharide biosynthetic process"/>
    <property type="evidence" value="ECO:0007669"/>
    <property type="project" value="TreeGrafter"/>
</dbReference>
<dbReference type="GO" id="GO:0030170">
    <property type="term" value="F:pyridoxal phosphate binding"/>
    <property type="evidence" value="ECO:0007669"/>
    <property type="project" value="TreeGrafter"/>
</dbReference>
<dbReference type="EMBL" id="LTAN01000002">
    <property type="protein sequence ID" value="OBR13065.1"/>
    <property type="molecule type" value="Genomic_DNA"/>
</dbReference>
<dbReference type="OrthoDB" id="416253at2759"/>
<dbReference type="Proteomes" id="UP000092177">
    <property type="component" value="Chromosome 2"/>
</dbReference>
<dbReference type="Pfam" id="PF01041">
    <property type="entry name" value="DegT_DnrJ_EryC1"/>
    <property type="match status" value="1"/>
</dbReference>
<dbReference type="RefSeq" id="XP_018161582.1">
    <property type="nucleotide sequence ID" value="XM_018296766.1"/>
</dbReference>
<sequence length="383" mass="43039">MIPHSKPFNPPKSLQYVEDVLNTGKLAQGLYTQKCEEWLQEMMPTGKAFLVTSGTTALEMAAMIFDIQPGDEVIFPSYTFVSTVNAFVARGAKPVFVDIEKDTMNLDVKLVEGAISTKTRAIVPVHYAGISCDMDGLMEIASRHNLVVIEDAAQSLTSKYRGAYSGTIGHIGCVSFHETKNLTSGGQGGAILVNRDELVDRAEVVYDNGTNRVQFLRGRLPMYEWQDVGSNHIMSEVLAALLWSHLEMTQVIQQVRLGIWNKYQTSLQPLSDSHGWFDLPKIPQDREHNGHIFYLKLRDPSRRLKIMQFMRKNGVSVTTHYSPLHVSSIGRRIGRFVGKDVNTSLSSLQLVRLPIYFELSEEDQDKVISLVRAFFENGEEARL</sequence>
<dbReference type="GeneID" id="28860873"/>
<dbReference type="Gene3D" id="3.40.640.10">
    <property type="entry name" value="Type I PLP-dependent aspartate aminotransferase-like (Major domain)"/>
    <property type="match status" value="1"/>
</dbReference>